<keyword evidence="2" id="KW-1185">Reference proteome</keyword>
<evidence type="ECO:0000313" key="1">
    <source>
        <dbReference type="EMBL" id="TWI08854.1"/>
    </source>
</evidence>
<organism evidence="1 2">
    <name type="scientific">Bradyrhizobium daqingense</name>
    <dbReference type="NCBI Taxonomy" id="993502"/>
    <lineage>
        <taxon>Bacteria</taxon>
        <taxon>Pseudomonadati</taxon>
        <taxon>Pseudomonadota</taxon>
        <taxon>Alphaproteobacteria</taxon>
        <taxon>Hyphomicrobiales</taxon>
        <taxon>Nitrobacteraceae</taxon>
        <taxon>Bradyrhizobium</taxon>
    </lineage>
</organism>
<proteinExistence type="predicted"/>
<dbReference type="EMBL" id="VLKL01000003">
    <property type="protein sequence ID" value="TWI08854.1"/>
    <property type="molecule type" value="Genomic_DNA"/>
</dbReference>
<reference evidence="1 2" key="1">
    <citation type="journal article" date="2015" name="Stand. Genomic Sci.">
        <title>Genomic Encyclopedia of Bacterial and Archaeal Type Strains, Phase III: the genomes of soil and plant-associated and newly described type strains.</title>
        <authorList>
            <person name="Whitman W.B."/>
            <person name="Woyke T."/>
            <person name="Klenk H.P."/>
            <person name="Zhou Y."/>
            <person name="Lilburn T.G."/>
            <person name="Beck B.J."/>
            <person name="De Vos P."/>
            <person name="Vandamme P."/>
            <person name="Eisen J.A."/>
            <person name="Garrity G."/>
            <person name="Hugenholtz P."/>
            <person name="Kyrpides N.C."/>
        </authorList>
    </citation>
    <scope>NUCLEOTIDE SEQUENCE [LARGE SCALE GENOMIC DNA]</scope>
    <source>
        <strain evidence="1 2">CGMCC 1.10947</strain>
    </source>
</reference>
<protein>
    <submittedName>
        <fullName evidence="1">Uncharacterized protein</fullName>
    </submittedName>
</protein>
<gene>
    <name evidence="1" type="ORF">IQ17_01678</name>
</gene>
<name>A0A562LMK1_9BRAD</name>
<accession>A0A562LMK1</accession>
<sequence length="108" mass="11750">MHPRYFDFLESQAASISDVAVRGAIITRVAKVHREVLATTANVRGNADLSAQGKTKEARSFLGKRAADLIRAQAIVQRLAARVDQKRAKIELPQVDKTDAAAGRLNVV</sequence>
<comment type="caution">
    <text evidence="1">The sequence shown here is derived from an EMBL/GenBank/DDBJ whole genome shotgun (WGS) entry which is preliminary data.</text>
</comment>
<dbReference type="Proteomes" id="UP000317176">
    <property type="component" value="Unassembled WGS sequence"/>
</dbReference>
<dbReference type="RefSeq" id="WP_145630085.1">
    <property type="nucleotide sequence ID" value="NZ_CP088014.1"/>
</dbReference>
<dbReference type="AlphaFoldDB" id="A0A562LMK1"/>
<dbReference type="OrthoDB" id="9965054at2"/>
<evidence type="ECO:0000313" key="2">
    <source>
        <dbReference type="Proteomes" id="UP000317176"/>
    </source>
</evidence>